<dbReference type="PANTHER" id="PTHR22946:SF9">
    <property type="entry name" value="POLYKETIDE TRANSFERASE AF380"/>
    <property type="match status" value="1"/>
</dbReference>
<evidence type="ECO:0000256" key="1">
    <source>
        <dbReference type="ARBA" id="ARBA00022801"/>
    </source>
</evidence>
<feature type="domain" description="Dienelactone hydrolase" evidence="2">
    <location>
        <begin position="31"/>
        <end position="271"/>
    </location>
</feature>
<dbReference type="AlphaFoldDB" id="A0A9X1VVF0"/>
<dbReference type="Proteomes" id="UP001139447">
    <property type="component" value="Unassembled WGS sequence"/>
</dbReference>
<sequence>MLICALWPVWAAAASPEEVHFPSLDGTTLKGWLFKPASPAPHATVVALHGCGGLYATTGARKGELNARHQAMADWLVGEGCAVLFPDSLTPRGERELCTQKIGQRRIDQTQRRADALGAGAWVLAQPWAAPQRLALLGWSHGGSAVLAATDATRREVAAQPWRFALGVAFYPGCSAALKSGYRPATRLAMMLGELDDWTPPGPCIELGQAVGAEVNVYPGSYHDFDNPIGSVRLRADVPNGTHPGQGVHAGRNPVAREQAYARLKELLREALR</sequence>
<reference evidence="3" key="1">
    <citation type="submission" date="2022-03" db="EMBL/GenBank/DDBJ databases">
        <authorList>
            <person name="Woo C.Y."/>
        </authorList>
    </citation>
    <scope>NUCLEOTIDE SEQUENCE</scope>
    <source>
        <strain evidence="3">CYS-02</strain>
    </source>
</reference>
<keyword evidence="4" id="KW-1185">Reference proteome</keyword>
<accession>A0A9X1VVF0</accession>
<dbReference type="SUPFAM" id="SSF53474">
    <property type="entry name" value="alpha/beta-Hydrolases"/>
    <property type="match status" value="1"/>
</dbReference>
<dbReference type="Pfam" id="PF01738">
    <property type="entry name" value="DLH"/>
    <property type="match status" value="1"/>
</dbReference>
<keyword evidence="1 3" id="KW-0378">Hydrolase</keyword>
<dbReference type="InterPro" id="IPR002925">
    <property type="entry name" value="Dienelactn_hydro"/>
</dbReference>
<name>A0A9X1VVF0_9BURK</name>
<protein>
    <submittedName>
        <fullName evidence="3">Dienelactone hydrolase family protein</fullName>
    </submittedName>
</protein>
<dbReference type="InterPro" id="IPR029058">
    <property type="entry name" value="AB_hydrolase_fold"/>
</dbReference>
<dbReference type="RefSeq" id="WP_243306475.1">
    <property type="nucleotide sequence ID" value="NZ_JALGBI010000001.1"/>
</dbReference>
<dbReference type="InterPro" id="IPR050261">
    <property type="entry name" value="FrsA_esterase"/>
</dbReference>
<proteinExistence type="predicted"/>
<dbReference type="GO" id="GO:0052689">
    <property type="term" value="F:carboxylic ester hydrolase activity"/>
    <property type="evidence" value="ECO:0007669"/>
    <property type="project" value="UniProtKB-ARBA"/>
</dbReference>
<dbReference type="EMBL" id="JALGBI010000001">
    <property type="protein sequence ID" value="MCJ0763899.1"/>
    <property type="molecule type" value="Genomic_DNA"/>
</dbReference>
<evidence type="ECO:0000313" key="3">
    <source>
        <dbReference type="EMBL" id="MCJ0763899.1"/>
    </source>
</evidence>
<dbReference type="Gene3D" id="3.40.50.1820">
    <property type="entry name" value="alpha/beta hydrolase"/>
    <property type="match status" value="1"/>
</dbReference>
<evidence type="ECO:0000313" key="4">
    <source>
        <dbReference type="Proteomes" id="UP001139447"/>
    </source>
</evidence>
<organism evidence="3 4">
    <name type="scientific">Variovorax terrae</name>
    <dbReference type="NCBI Taxonomy" id="2923278"/>
    <lineage>
        <taxon>Bacteria</taxon>
        <taxon>Pseudomonadati</taxon>
        <taxon>Pseudomonadota</taxon>
        <taxon>Betaproteobacteria</taxon>
        <taxon>Burkholderiales</taxon>
        <taxon>Comamonadaceae</taxon>
        <taxon>Variovorax</taxon>
    </lineage>
</organism>
<evidence type="ECO:0000259" key="2">
    <source>
        <dbReference type="Pfam" id="PF01738"/>
    </source>
</evidence>
<comment type="caution">
    <text evidence="3">The sequence shown here is derived from an EMBL/GenBank/DDBJ whole genome shotgun (WGS) entry which is preliminary data.</text>
</comment>
<gene>
    <name evidence="3" type="ORF">MMF98_11845</name>
</gene>
<dbReference type="PANTHER" id="PTHR22946">
    <property type="entry name" value="DIENELACTONE HYDROLASE DOMAIN-CONTAINING PROTEIN-RELATED"/>
    <property type="match status" value="1"/>
</dbReference>